<evidence type="ECO:0000313" key="3">
    <source>
        <dbReference type="Proteomes" id="UP000245956"/>
    </source>
</evidence>
<comment type="caution">
    <text evidence="2">The sequence shown here is derived from an EMBL/GenBank/DDBJ whole genome shotgun (WGS) entry which is preliminary data.</text>
</comment>
<protein>
    <submittedName>
        <fullName evidence="2">Uncharacterized protein</fullName>
    </submittedName>
</protein>
<reference evidence="2 3" key="1">
    <citation type="journal article" date="2016" name="Front. Microbiol.">
        <title>Genome and transcriptome sequences reveal the specific parasitism of the nematophagous Purpureocillium lilacinum 36-1.</title>
        <authorList>
            <person name="Xie J."/>
            <person name="Li S."/>
            <person name="Mo C."/>
            <person name="Xiao X."/>
            <person name="Peng D."/>
            <person name="Wang G."/>
            <person name="Xiao Y."/>
        </authorList>
    </citation>
    <scope>NUCLEOTIDE SEQUENCE [LARGE SCALE GENOMIC DNA]</scope>
    <source>
        <strain evidence="2 3">36-1</strain>
    </source>
</reference>
<dbReference type="EMBL" id="LCWV01000023">
    <property type="protein sequence ID" value="PWI66642.1"/>
    <property type="molecule type" value="Genomic_DNA"/>
</dbReference>
<sequence>MRGHQAVRCSARDGGFVMTIIPDLPSTEKTSITGEAEPSNRMTSGSPALHPLASDVIEGTSASSTMDAAVTPQIWSRPIHRMAAIPPSRVNPVGSTSCQCGGPERPGGPARQHGHKAAPTLQCASPVNAPSA</sequence>
<evidence type="ECO:0000256" key="1">
    <source>
        <dbReference type="SAM" id="MobiDB-lite"/>
    </source>
</evidence>
<feature type="region of interest" description="Disordered" evidence="1">
    <location>
        <begin position="24"/>
        <end position="51"/>
    </location>
</feature>
<accession>A0A2U3DWM6</accession>
<proteinExistence type="predicted"/>
<dbReference type="Proteomes" id="UP000245956">
    <property type="component" value="Unassembled WGS sequence"/>
</dbReference>
<organism evidence="2 3">
    <name type="scientific">Purpureocillium lilacinum</name>
    <name type="common">Paecilomyces lilacinus</name>
    <dbReference type="NCBI Taxonomy" id="33203"/>
    <lineage>
        <taxon>Eukaryota</taxon>
        <taxon>Fungi</taxon>
        <taxon>Dikarya</taxon>
        <taxon>Ascomycota</taxon>
        <taxon>Pezizomycotina</taxon>
        <taxon>Sordariomycetes</taxon>
        <taxon>Hypocreomycetidae</taxon>
        <taxon>Hypocreales</taxon>
        <taxon>Ophiocordycipitaceae</taxon>
        <taxon>Purpureocillium</taxon>
    </lineage>
</organism>
<gene>
    <name evidence="2" type="ORF">PCL_04780</name>
</gene>
<name>A0A2U3DWM6_PURLI</name>
<feature type="compositionally biased region" description="Polar residues" evidence="1">
    <location>
        <begin position="122"/>
        <end position="132"/>
    </location>
</feature>
<evidence type="ECO:0000313" key="2">
    <source>
        <dbReference type="EMBL" id="PWI66642.1"/>
    </source>
</evidence>
<dbReference type="AlphaFoldDB" id="A0A2U3DWM6"/>
<feature type="region of interest" description="Disordered" evidence="1">
    <location>
        <begin position="86"/>
        <end position="132"/>
    </location>
</feature>